<evidence type="ECO:0000313" key="3">
    <source>
        <dbReference type="Proteomes" id="UP000288716"/>
    </source>
</evidence>
<dbReference type="InterPro" id="IPR027417">
    <property type="entry name" value="P-loop_NTPase"/>
</dbReference>
<gene>
    <name evidence="2" type="ORF">B4U80_14223</name>
</gene>
<dbReference type="InterPro" id="IPR000863">
    <property type="entry name" value="Sulfotransferase_dom"/>
</dbReference>
<dbReference type="GO" id="GO:0001517">
    <property type="term" value="F:N-acetylglucosamine 6-O-sulfotransferase activity"/>
    <property type="evidence" value="ECO:0007669"/>
    <property type="project" value="TreeGrafter"/>
</dbReference>
<dbReference type="GO" id="GO:0006790">
    <property type="term" value="P:sulfur compound metabolic process"/>
    <property type="evidence" value="ECO:0007669"/>
    <property type="project" value="TreeGrafter"/>
</dbReference>
<sequence length="155" mass="18584">MQHVDKFLNITNERVKVVYLIRDPRAIYTSRKSRSWCSKSSCSDIDILCKQIEDDLVVYRELKQRFPERVFLIRYEDLSMYAMETTKLLFQKLMIPFSESVSRYLITHTIVPKAVHEDPNPYSTRRNSRIMPFQWTHSAKFQEIRKDNRQASESE</sequence>
<dbReference type="Pfam" id="PF00685">
    <property type="entry name" value="Sulfotransfer_1"/>
    <property type="match status" value="1"/>
</dbReference>
<comment type="caution">
    <text evidence="2">The sequence shown here is derived from an EMBL/GenBank/DDBJ whole genome shotgun (WGS) entry which is preliminary data.</text>
</comment>
<dbReference type="STRING" id="299467.A0A443RZT3"/>
<accession>A0A443RZT3</accession>
<dbReference type="Proteomes" id="UP000288716">
    <property type="component" value="Unassembled WGS sequence"/>
</dbReference>
<dbReference type="GO" id="GO:0006044">
    <property type="term" value="P:N-acetylglucosamine metabolic process"/>
    <property type="evidence" value="ECO:0007669"/>
    <property type="project" value="TreeGrafter"/>
</dbReference>
<dbReference type="InterPro" id="IPR051135">
    <property type="entry name" value="Gal/GlcNAc/GalNAc_ST"/>
</dbReference>
<dbReference type="SUPFAM" id="SSF52540">
    <property type="entry name" value="P-loop containing nucleoside triphosphate hydrolases"/>
    <property type="match status" value="1"/>
</dbReference>
<dbReference type="PANTHER" id="PTHR10704">
    <property type="entry name" value="CARBOHYDRATE SULFOTRANSFERASE"/>
    <property type="match status" value="1"/>
</dbReference>
<dbReference type="AlphaFoldDB" id="A0A443RZT3"/>
<reference evidence="2 3" key="1">
    <citation type="journal article" date="2018" name="Gigascience">
        <title>Genomes of trombidid mites reveal novel predicted allergens and laterally-transferred genes associated with secondary metabolism.</title>
        <authorList>
            <person name="Dong X."/>
            <person name="Chaisiri K."/>
            <person name="Xia D."/>
            <person name="Armstrong S.D."/>
            <person name="Fang Y."/>
            <person name="Donnelly M.J."/>
            <person name="Kadowaki T."/>
            <person name="McGarry J.W."/>
            <person name="Darby A.C."/>
            <person name="Makepeace B.L."/>
        </authorList>
    </citation>
    <scope>NUCLEOTIDE SEQUENCE [LARGE SCALE GENOMIC DNA]</scope>
    <source>
        <strain evidence="2">UoL-UT</strain>
    </source>
</reference>
<dbReference type="EMBL" id="NCKV01015509">
    <property type="protein sequence ID" value="RWS20785.1"/>
    <property type="molecule type" value="Genomic_DNA"/>
</dbReference>
<dbReference type="OrthoDB" id="6138663at2759"/>
<dbReference type="VEuPathDB" id="VectorBase:LDEU011255"/>
<protein>
    <submittedName>
        <fullName evidence="2">Carbohydrate sulfotransferase 1-like protein</fullName>
    </submittedName>
</protein>
<evidence type="ECO:0000313" key="2">
    <source>
        <dbReference type="EMBL" id="RWS20785.1"/>
    </source>
</evidence>
<proteinExistence type="predicted"/>
<feature type="domain" description="Sulfotransferase" evidence="1">
    <location>
        <begin position="10"/>
        <end position="122"/>
    </location>
</feature>
<keyword evidence="2" id="KW-0808">Transferase</keyword>
<keyword evidence="3" id="KW-1185">Reference proteome</keyword>
<dbReference type="PANTHER" id="PTHR10704:SF44">
    <property type="entry name" value="LD35051P-RELATED"/>
    <property type="match status" value="1"/>
</dbReference>
<organism evidence="2 3">
    <name type="scientific">Leptotrombidium deliense</name>
    <dbReference type="NCBI Taxonomy" id="299467"/>
    <lineage>
        <taxon>Eukaryota</taxon>
        <taxon>Metazoa</taxon>
        <taxon>Ecdysozoa</taxon>
        <taxon>Arthropoda</taxon>
        <taxon>Chelicerata</taxon>
        <taxon>Arachnida</taxon>
        <taxon>Acari</taxon>
        <taxon>Acariformes</taxon>
        <taxon>Trombidiformes</taxon>
        <taxon>Prostigmata</taxon>
        <taxon>Anystina</taxon>
        <taxon>Parasitengona</taxon>
        <taxon>Trombiculoidea</taxon>
        <taxon>Trombiculidae</taxon>
        <taxon>Leptotrombidium</taxon>
    </lineage>
</organism>
<dbReference type="Gene3D" id="3.40.50.300">
    <property type="entry name" value="P-loop containing nucleotide triphosphate hydrolases"/>
    <property type="match status" value="1"/>
</dbReference>
<evidence type="ECO:0000259" key="1">
    <source>
        <dbReference type="Pfam" id="PF00685"/>
    </source>
</evidence>
<name>A0A443RZT3_9ACAR</name>